<accession>A0A916E4T4</accession>
<dbReference type="Proteomes" id="UP000684084">
    <property type="component" value="Unassembled WGS sequence"/>
</dbReference>
<evidence type="ECO:0000313" key="1">
    <source>
        <dbReference type="EMBL" id="CAB5360611.1"/>
    </source>
</evidence>
<dbReference type="OrthoDB" id="2404142at2759"/>
<proteinExistence type="predicted"/>
<dbReference type="EMBL" id="CAGKOT010000015">
    <property type="protein sequence ID" value="CAB5360611.1"/>
    <property type="molecule type" value="Genomic_DNA"/>
</dbReference>
<comment type="caution">
    <text evidence="1">The sequence shown here is derived from an EMBL/GenBank/DDBJ whole genome shotgun (WGS) entry which is preliminary data.</text>
</comment>
<protein>
    <submittedName>
        <fullName evidence="1">Uncharacterized protein</fullName>
    </submittedName>
</protein>
<dbReference type="VEuPathDB" id="FungiDB:RhiirFUN_020226"/>
<reference evidence="1" key="1">
    <citation type="submission" date="2020-05" db="EMBL/GenBank/DDBJ databases">
        <authorList>
            <person name="Rincon C."/>
            <person name="Sanders R I."/>
            <person name="Robbins C."/>
            <person name="Chaturvedi A."/>
        </authorList>
    </citation>
    <scope>NUCLEOTIDE SEQUENCE</scope>
    <source>
        <strain evidence="1">CHB12</strain>
    </source>
</reference>
<dbReference type="AlphaFoldDB" id="A0A916E4T4"/>
<organism evidence="1 2">
    <name type="scientific">Rhizophagus irregularis</name>
    <dbReference type="NCBI Taxonomy" id="588596"/>
    <lineage>
        <taxon>Eukaryota</taxon>
        <taxon>Fungi</taxon>
        <taxon>Fungi incertae sedis</taxon>
        <taxon>Mucoromycota</taxon>
        <taxon>Glomeromycotina</taxon>
        <taxon>Glomeromycetes</taxon>
        <taxon>Glomerales</taxon>
        <taxon>Glomeraceae</taxon>
        <taxon>Rhizophagus</taxon>
    </lineage>
</organism>
<gene>
    <name evidence="1" type="ORF">CHRIB12_LOCUS8293</name>
</gene>
<evidence type="ECO:0000313" key="2">
    <source>
        <dbReference type="Proteomes" id="UP000684084"/>
    </source>
</evidence>
<sequence length="245" mass="28203">MHGKVDRSTSLCNLLVSINDHVKNDEHFEQFEIERDALPTVGMPMLNTRFFSQVDVIIKEFLTPTMLGKQRSQMNQSVCYDISQITDWRHLMEIETDNEEISIRIREQEQDTRQILLRSLVSTIPMEAILEVWNIQSEDNIPFKNPITFQHFFSIRIDSHGSQPSQPAVNSPKAMYAELAGLSKKAIDCALKSDKQQELLNIFKAFIYDVKSGLEPENFTDVINPVVIKHKGQPPKRLISSIEKF</sequence>
<name>A0A916E4T4_9GLOM</name>